<keyword evidence="1" id="KW-0472">Membrane</keyword>
<accession>A0A0G0LEM4</accession>
<reference evidence="3 4" key="1">
    <citation type="journal article" date="2015" name="Nature">
        <title>rRNA introns, odd ribosomes, and small enigmatic genomes across a large radiation of phyla.</title>
        <authorList>
            <person name="Brown C.T."/>
            <person name="Hug L.A."/>
            <person name="Thomas B.C."/>
            <person name="Sharon I."/>
            <person name="Castelle C.J."/>
            <person name="Singh A."/>
            <person name="Wilkins M.J."/>
            <person name="Williams K.H."/>
            <person name="Banfield J.F."/>
        </authorList>
    </citation>
    <scope>NUCLEOTIDE SEQUENCE [LARGE SCALE GENOMIC DNA]</scope>
</reference>
<dbReference type="AlphaFoldDB" id="A0A0G0LEM4"/>
<name>A0A0G0LEM4_9BACT</name>
<dbReference type="Proteomes" id="UP000033944">
    <property type="component" value="Unassembled WGS sequence"/>
</dbReference>
<keyword evidence="1" id="KW-1133">Transmembrane helix</keyword>
<feature type="chain" id="PRO_5002533409" evidence="2">
    <location>
        <begin position="26"/>
        <end position="225"/>
    </location>
</feature>
<protein>
    <submittedName>
        <fullName evidence="3">Uncharacterized protein</fullName>
    </submittedName>
</protein>
<keyword evidence="2" id="KW-0732">Signal</keyword>
<feature type="transmembrane region" description="Helical" evidence="1">
    <location>
        <begin position="199"/>
        <end position="222"/>
    </location>
</feature>
<comment type="caution">
    <text evidence="3">The sequence shown here is derived from an EMBL/GenBank/DDBJ whole genome shotgun (WGS) entry which is preliminary data.</text>
</comment>
<evidence type="ECO:0000256" key="2">
    <source>
        <dbReference type="SAM" id="SignalP"/>
    </source>
</evidence>
<dbReference type="InterPro" id="IPR043993">
    <property type="entry name" value="T4SS_pilin"/>
</dbReference>
<dbReference type="Pfam" id="PF18895">
    <property type="entry name" value="T4SS_pilin"/>
    <property type="match status" value="1"/>
</dbReference>
<gene>
    <name evidence="3" type="ORF">UT10_C0026G0014</name>
</gene>
<evidence type="ECO:0000313" key="4">
    <source>
        <dbReference type="Proteomes" id="UP000033944"/>
    </source>
</evidence>
<feature type="transmembrane region" description="Helical" evidence="1">
    <location>
        <begin position="158"/>
        <end position="178"/>
    </location>
</feature>
<sequence length="225" mass="22921">MLKKIFFPSILIFFFLFFRAESVSAQGTCACVVNASRMCGLSSNSCETGYQPHCTSTITQCNNTAGSCICTGSDPVDGCGAMSEECCSGNTCDASNLTCHPTANGNMCLTDTQIGQLGGGGTSSAISDPTCGTGGIDTAIGCIPVGSPKAFTIFILKWALGLGGLIAMLFIVYAGFLIMTSSGNPKQVAAGKELLTASVSGLGLLILAAFLLNFIGVSVLGLPGF</sequence>
<keyword evidence="1" id="KW-0812">Transmembrane</keyword>
<dbReference type="EMBL" id="LBVN01000026">
    <property type="protein sequence ID" value="KKQ86390.1"/>
    <property type="molecule type" value="Genomic_DNA"/>
</dbReference>
<proteinExistence type="predicted"/>
<evidence type="ECO:0000313" key="3">
    <source>
        <dbReference type="EMBL" id="KKQ86390.1"/>
    </source>
</evidence>
<feature type="signal peptide" evidence="2">
    <location>
        <begin position="1"/>
        <end position="25"/>
    </location>
</feature>
<organism evidence="3 4">
    <name type="scientific">Candidatus Woesebacteria bacterium GW2011_GWB1_38_8b</name>
    <dbReference type="NCBI Taxonomy" id="1618571"/>
    <lineage>
        <taxon>Bacteria</taxon>
        <taxon>Candidatus Woeseibacteriota</taxon>
    </lineage>
</organism>
<evidence type="ECO:0000256" key="1">
    <source>
        <dbReference type="SAM" id="Phobius"/>
    </source>
</evidence>